<keyword evidence="3" id="KW-1185">Reference proteome</keyword>
<reference evidence="3" key="1">
    <citation type="journal article" date="2016" name="Nat. Commun.">
        <title>The channel catfish genome sequence provides insights into the evolution of scale formation in teleosts.</title>
        <authorList>
            <person name="Liu Z."/>
            <person name="Liu S."/>
            <person name="Yao J."/>
            <person name="Bao L."/>
            <person name="Zhang J."/>
            <person name="Li Y."/>
            <person name="Jiang C."/>
            <person name="Sun L."/>
            <person name="Wang R."/>
            <person name="Zhang Y."/>
            <person name="Zhou T."/>
            <person name="Zeng Q."/>
            <person name="Fu Q."/>
            <person name="Gao S."/>
            <person name="Li N."/>
            <person name="Koren S."/>
            <person name="Jiang Y."/>
            <person name="Zimin A."/>
            <person name="Xu P."/>
            <person name="Phillippy A.M."/>
            <person name="Geng X."/>
            <person name="Song L."/>
            <person name="Sun F."/>
            <person name="Li C."/>
            <person name="Wang X."/>
            <person name="Chen A."/>
            <person name="Jin Y."/>
            <person name="Yuan Z."/>
            <person name="Yang Y."/>
            <person name="Tan S."/>
            <person name="Peatman E."/>
            <person name="Lu J."/>
            <person name="Qin Z."/>
            <person name="Dunham R."/>
            <person name="Li Z."/>
            <person name="Sonstegard T."/>
            <person name="Feng J."/>
            <person name="Danzmann R.G."/>
            <person name="Schroeder S."/>
            <person name="Scheffler B."/>
            <person name="Duke M.V."/>
            <person name="Ballard L."/>
            <person name="Kucuktas H."/>
            <person name="Kaltenboeck L."/>
            <person name="Liu H."/>
            <person name="Armbruster J."/>
            <person name="Xie Y."/>
            <person name="Kirby M.L."/>
            <person name="Tian Y."/>
            <person name="Flanagan M.E."/>
            <person name="Mu W."/>
            <person name="Waldbieser G.C."/>
        </authorList>
    </citation>
    <scope>NUCLEOTIDE SEQUENCE [LARGE SCALE GENOMIC DNA]</scope>
    <source>
        <strain evidence="3">SDA103</strain>
    </source>
</reference>
<dbReference type="GeneID" id="124628872"/>
<dbReference type="AlphaFoldDB" id="A0A979F6S7"/>
<feature type="region of interest" description="Disordered" evidence="1">
    <location>
        <begin position="90"/>
        <end position="118"/>
    </location>
</feature>
<name>A0A979F6S7_ICTPU</name>
<feature type="domain" description="Tc1-like transposase DDE" evidence="2">
    <location>
        <begin position="162"/>
        <end position="214"/>
    </location>
</feature>
<evidence type="ECO:0000313" key="3">
    <source>
        <dbReference type="Proteomes" id="UP000221080"/>
    </source>
</evidence>
<dbReference type="Pfam" id="PF13358">
    <property type="entry name" value="DDE_3"/>
    <property type="match status" value="1"/>
</dbReference>
<dbReference type="InterPro" id="IPR036397">
    <property type="entry name" value="RNaseH_sf"/>
</dbReference>
<dbReference type="GO" id="GO:0003676">
    <property type="term" value="F:nucleic acid binding"/>
    <property type="evidence" value="ECO:0007669"/>
    <property type="project" value="InterPro"/>
</dbReference>
<dbReference type="Proteomes" id="UP000221080">
    <property type="component" value="Chromosome 14"/>
</dbReference>
<accession>A0A979F6S7</accession>
<dbReference type="Gene3D" id="3.30.420.10">
    <property type="entry name" value="Ribonuclease H-like superfamily/Ribonuclease H"/>
    <property type="match status" value="1"/>
</dbReference>
<dbReference type="OrthoDB" id="8627217at2759"/>
<proteinExistence type="predicted"/>
<evidence type="ECO:0000256" key="1">
    <source>
        <dbReference type="SAM" id="MobiDB-lite"/>
    </source>
</evidence>
<gene>
    <name evidence="4" type="primary">LOC124628872</name>
</gene>
<feature type="region of interest" description="Disordered" evidence="1">
    <location>
        <begin position="188"/>
        <end position="223"/>
    </location>
</feature>
<dbReference type="InterPro" id="IPR038717">
    <property type="entry name" value="Tc1-like_DDE_dom"/>
</dbReference>
<evidence type="ECO:0000259" key="2">
    <source>
        <dbReference type="Pfam" id="PF13358"/>
    </source>
</evidence>
<protein>
    <submittedName>
        <fullName evidence="4">Uncharacterized protein LOC124628872 isoform X1</fullName>
    </submittedName>
</protein>
<dbReference type="KEGG" id="ipu:124628872"/>
<organism evidence="3 4">
    <name type="scientific">Ictalurus punctatus</name>
    <name type="common">Channel catfish</name>
    <name type="synonym">Silurus punctatus</name>
    <dbReference type="NCBI Taxonomy" id="7998"/>
    <lineage>
        <taxon>Eukaryota</taxon>
        <taxon>Metazoa</taxon>
        <taxon>Chordata</taxon>
        <taxon>Craniata</taxon>
        <taxon>Vertebrata</taxon>
        <taxon>Euteleostomi</taxon>
        <taxon>Actinopterygii</taxon>
        <taxon>Neopterygii</taxon>
        <taxon>Teleostei</taxon>
        <taxon>Ostariophysi</taxon>
        <taxon>Siluriformes</taxon>
        <taxon>Ictaluridae</taxon>
        <taxon>Ictalurus</taxon>
    </lineage>
</organism>
<sequence length="223" mass="25443">MCSKETSRVQRQKVTKAKLKTKMVVSKAFLALPVRKSPEISVTCLSRKTHLKFSSSLKLKEKSLGATLGLTQHKVQQSRETSVYTQDAEPYLFDDEENEEGPLNNAPGGRKEKGTQCEVKQSVLRTISRMLQENRIIRKQWNRLSQHYSFPSLELRGPNLFQHDQAPVHKASSMKTSFAMVGVEELECPEQSPDLNPTEHLWDELERRLHPRPTHPTNALVAE</sequence>
<dbReference type="RefSeq" id="XP_047015896.1">
    <property type="nucleotide sequence ID" value="XM_047159940.2"/>
</dbReference>
<reference evidence="4" key="2">
    <citation type="submission" date="2025-08" db="UniProtKB">
        <authorList>
            <consortium name="RefSeq"/>
        </authorList>
    </citation>
    <scope>IDENTIFICATION</scope>
    <source>
        <tissue evidence="4">Blood</tissue>
    </source>
</reference>
<evidence type="ECO:0000313" key="4">
    <source>
        <dbReference type="RefSeq" id="XP_047015896.1"/>
    </source>
</evidence>